<evidence type="ECO:0000313" key="2">
    <source>
        <dbReference type="EMBL" id="KZS10554.1"/>
    </source>
</evidence>
<organism evidence="2 3">
    <name type="scientific">Daphnia magna</name>
    <dbReference type="NCBI Taxonomy" id="35525"/>
    <lineage>
        <taxon>Eukaryota</taxon>
        <taxon>Metazoa</taxon>
        <taxon>Ecdysozoa</taxon>
        <taxon>Arthropoda</taxon>
        <taxon>Crustacea</taxon>
        <taxon>Branchiopoda</taxon>
        <taxon>Diplostraca</taxon>
        <taxon>Cladocera</taxon>
        <taxon>Anomopoda</taxon>
        <taxon>Daphniidae</taxon>
        <taxon>Daphnia</taxon>
    </lineage>
</organism>
<dbReference type="STRING" id="35525.A0A162DE61"/>
<dbReference type="PANTHER" id="PTHR37162">
    <property type="entry name" value="HAT FAMILY DIMERISATION DOMAINCONTAINING PROTEIN-RELATED"/>
    <property type="match status" value="1"/>
</dbReference>
<feature type="compositionally biased region" description="Basic and acidic residues" evidence="1">
    <location>
        <begin position="565"/>
        <end position="587"/>
    </location>
</feature>
<evidence type="ECO:0000313" key="3">
    <source>
        <dbReference type="Proteomes" id="UP000076858"/>
    </source>
</evidence>
<dbReference type="Proteomes" id="UP000076858">
    <property type="component" value="Unassembled WGS sequence"/>
</dbReference>
<dbReference type="OrthoDB" id="7697627at2759"/>
<proteinExistence type="predicted"/>
<dbReference type="PANTHER" id="PTHR37162:SF11">
    <property type="match status" value="1"/>
</dbReference>
<keyword evidence="3" id="KW-1185">Reference proteome</keyword>
<name>A0A162DE61_9CRUS</name>
<accession>A0A162DE61</accession>
<reference evidence="2 3" key="1">
    <citation type="submission" date="2016-03" db="EMBL/GenBank/DDBJ databases">
        <title>EvidentialGene: Evidence-directed Construction of Genes on Genomes.</title>
        <authorList>
            <person name="Gilbert D.G."/>
            <person name="Choi J.-H."/>
            <person name="Mockaitis K."/>
            <person name="Colbourne J."/>
            <person name="Pfrender M."/>
        </authorList>
    </citation>
    <scope>NUCLEOTIDE SEQUENCE [LARGE SCALE GENOMIC DNA]</scope>
    <source>
        <strain evidence="2 3">Xinb3</strain>
        <tissue evidence="2">Complete organism</tissue>
    </source>
</reference>
<sequence>MFPDSKIAQGYSQGRTKMAYVLNFGLGPLFNENLRAQVKSSICIMGYFDESTNRVIKQGQMDLHVRFFNSITRLITTSYFNSVFFERCKAQDLLEHFKLGFAGLPFDKLIQVSMDGPNVNWSFLNKLEQDLVIELSEKNVDPPGRFELGSCGLHVGHGAFRSGHDIVNWKVQQALTCSYWLFKESTLRKAEFKAITKSTCLPKKFCSTRWVENVEPAKTLLAISPHLEIFLKEAKQSRKESLHSWKTLVEFFSDPFYKAKLQFFICVGQEIEHKFQSLNPMAPLLFEELLQILTQLLKRFLKPQFFEQFEGRPYKVVTADLENEEYFLACEKIKIGSGAVSEISKIVDLQKKKKTSLFFDGEIQLIYPFNCFIFFGSKISRQNVFENHRTIPLRYSIVRAKSCFDPEVLLSQPEIARKRNELLREIFVKANRLTHSDSDKIESQFDKLVTLVGSKLKPDFEAFHPDPSCNIEQKRFRLDALYSFIFCPANFPAGYEELYRLIQHALTFSQGEGNAGGNAPVEMGFSINENMLEENMEKESIVNGPVSDAALQNLKKSRRVSIAGGDRRKGDEDNVEHVQHVESHQSEVDPPSHSCNKGQPENDSSSSQNQDVNHQIESLTKRNDELA</sequence>
<dbReference type="AlphaFoldDB" id="A0A162DE61"/>
<protein>
    <submittedName>
        <fullName evidence="2">Uncharacterized protein</fullName>
    </submittedName>
</protein>
<gene>
    <name evidence="2" type="ORF">APZ42_024952</name>
</gene>
<evidence type="ECO:0000256" key="1">
    <source>
        <dbReference type="SAM" id="MobiDB-lite"/>
    </source>
</evidence>
<feature type="compositionally biased region" description="Low complexity" evidence="1">
    <location>
        <begin position="602"/>
        <end position="611"/>
    </location>
</feature>
<dbReference type="EMBL" id="LRGB01001768">
    <property type="protein sequence ID" value="KZS10554.1"/>
    <property type="molecule type" value="Genomic_DNA"/>
</dbReference>
<feature type="region of interest" description="Disordered" evidence="1">
    <location>
        <begin position="557"/>
        <end position="627"/>
    </location>
</feature>
<comment type="caution">
    <text evidence="2">The sequence shown here is derived from an EMBL/GenBank/DDBJ whole genome shotgun (WGS) entry which is preliminary data.</text>
</comment>